<protein>
    <submittedName>
        <fullName evidence="2">DUF4430 domain-containing protein</fullName>
    </submittedName>
</protein>
<evidence type="ECO:0000313" key="3">
    <source>
        <dbReference type="Proteomes" id="UP001168575"/>
    </source>
</evidence>
<evidence type="ECO:0000313" key="2">
    <source>
        <dbReference type="EMBL" id="MDO4842405.1"/>
    </source>
</evidence>
<dbReference type="Proteomes" id="UP001168575">
    <property type="component" value="Unassembled WGS sequence"/>
</dbReference>
<proteinExistence type="predicted"/>
<dbReference type="InterPro" id="IPR027954">
    <property type="entry name" value="Transcobalamin-like_C"/>
</dbReference>
<organism evidence="2 3">
    <name type="scientific">Phoenicibacter congonensis</name>
    <dbReference type="NCBI Taxonomy" id="1944646"/>
    <lineage>
        <taxon>Bacteria</taxon>
        <taxon>Bacillati</taxon>
        <taxon>Actinomycetota</taxon>
        <taxon>Coriobacteriia</taxon>
        <taxon>Eggerthellales</taxon>
        <taxon>Eggerthellaceae</taxon>
        <taxon>Phoenicibacter</taxon>
    </lineage>
</organism>
<dbReference type="EMBL" id="JAUMVS010000160">
    <property type="protein sequence ID" value="MDO4842405.1"/>
    <property type="molecule type" value="Genomic_DNA"/>
</dbReference>
<keyword evidence="3" id="KW-1185">Reference proteome</keyword>
<reference evidence="2" key="1">
    <citation type="submission" date="2023-07" db="EMBL/GenBank/DDBJ databases">
        <title>Between Cages and Wild: Unraveling the Impact of Captivity on Animal Microbiomes and Antimicrobial Resistance.</title>
        <authorList>
            <person name="Schmartz G.P."/>
            <person name="Rehner J."/>
            <person name="Schuff M.J."/>
            <person name="Becker S.L."/>
            <person name="Kravczyk M."/>
            <person name="Gurevich A."/>
            <person name="Francke R."/>
            <person name="Mueller R."/>
            <person name="Keller V."/>
            <person name="Keller A."/>
        </authorList>
    </citation>
    <scope>NUCLEOTIDE SEQUENCE</scope>
    <source>
        <strain evidence="2">S12M_St_49</strain>
    </source>
</reference>
<accession>A0AA43RKX3</accession>
<feature type="domain" description="Transcobalamin-like C-terminal" evidence="1">
    <location>
        <begin position="63"/>
        <end position="127"/>
    </location>
</feature>
<dbReference type="Gene3D" id="2.170.130.30">
    <property type="match status" value="1"/>
</dbReference>
<dbReference type="AlphaFoldDB" id="A0AA43RKX3"/>
<gene>
    <name evidence="2" type="ORF">Q3982_07005</name>
</gene>
<sequence length="130" mass="13961">MKNKKTLIAAVILLALIAGALLAWALLRPETADGVKTITVAVVHSDASEKVFEIKTDAADLGKALTDEGLASGEKGEYGLYITTVDNETADESSRQWWCITKDGEQLMTGADSTPLTDGDKYELTLKTGW</sequence>
<dbReference type="Pfam" id="PF14478">
    <property type="entry name" value="DUF4430"/>
    <property type="match status" value="1"/>
</dbReference>
<comment type="caution">
    <text evidence="2">The sequence shown here is derived from an EMBL/GenBank/DDBJ whole genome shotgun (WGS) entry which is preliminary data.</text>
</comment>
<name>A0AA43RKX3_9ACTN</name>
<evidence type="ECO:0000259" key="1">
    <source>
        <dbReference type="Pfam" id="PF14478"/>
    </source>
</evidence>